<feature type="region of interest" description="Disordered" evidence="1">
    <location>
        <begin position="1"/>
        <end position="22"/>
    </location>
</feature>
<evidence type="ECO:0000313" key="3">
    <source>
        <dbReference type="Proteomes" id="UP000033649"/>
    </source>
</evidence>
<protein>
    <submittedName>
        <fullName evidence="2">Uncharacterized protein</fullName>
    </submittedName>
</protein>
<proteinExistence type="predicted"/>
<reference evidence="2 3" key="1">
    <citation type="submission" date="2015-03" db="EMBL/GenBank/DDBJ databases">
        <authorList>
            <person name="Hassan Y."/>
            <person name="Lepp D."/>
            <person name="Li X.-Z."/>
            <person name="Zhou T."/>
        </authorList>
    </citation>
    <scope>NUCLEOTIDE SEQUENCE [LARGE SCALE GENOMIC DNA]</scope>
    <source>
        <strain evidence="2 3">IPL18</strain>
    </source>
</reference>
<evidence type="ECO:0000256" key="1">
    <source>
        <dbReference type="SAM" id="MobiDB-lite"/>
    </source>
</evidence>
<sequence>MDDESSKPATSTEKAVEMRERRRKAGVVQMNFFVREEDKPAIVKAMRDYTDLAWLALYDAGAVLHGANEARAADIRTRLGLAPPAAVRPSETTKK</sequence>
<dbReference type="RefSeq" id="WP_046103882.1">
    <property type="nucleotide sequence ID" value="NZ_JZEY01000054.1"/>
</dbReference>
<evidence type="ECO:0000313" key="2">
    <source>
        <dbReference type="EMBL" id="KKB09192.1"/>
    </source>
</evidence>
<gene>
    <name evidence="2" type="ORF">VE26_04150</name>
</gene>
<organism evidence="2 3">
    <name type="scientific">Devosia chinhatensis</name>
    <dbReference type="NCBI Taxonomy" id="429727"/>
    <lineage>
        <taxon>Bacteria</taxon>
        <taxon>Pseudomonadati</taxon>
        <taxon>Pseudomonadota</taxon>
        <taxon>Alphaproteobacteria</taxon>
        <taxon>Hyphomicrobiales</taxon>
        <taxon>Devosiaceae</taxon>
        <taxon>Devosia</taxon>
    </lineage>
</organism>
<dbReference type="EMBL" id="JZEY01000054">
    <property type="protein sequence ID" value="KKB09192.1"/>
    <property type="molecule type" value="Genomic_DNA"/>
</dbReference>
<name>A0A0F5FLW5_9HYPH</name>
<comment type="caution">
    <text evidence="2">The sequence shown here is derived from an EMBL/GenBank/DDBJ whole genome shotgun (WGS) entry which is preliminary data.</text>
</comment>
<dbReference type="PATRIC" id="fig|429727.3.peg.861"/>
<dbReference type="AlphaFoldDB" id="A0A0F5FLW5"/>
<dbReference type="Proteomes" id="UP000033649">
    <property type="component" value="Unassembled WGS sequence"/>
</dbReference>
<keyword evidence="3" id="KW-1185">Reference proteome</keyword>
<accession>A0A0F5FLW5</accession>